<protein>
    <submittedName>
        <fullName evidence="1">Uncharacterized protein</fullName>
    </submittedName>
</protein>
<evidence type="ECO:0000313" key="1">
    <source>
        <dbReference type="EMBL" id="GIY36418.1"/>
    </source>
</evidence>
<keyword evidence="2" id="KW-1185">Reference proteome</keyword>
<proteinExistence type="predicted"/>
<accession>A0AAV4SPW4</accession>
<name>A0AAV4SPW4_CAEEX</name>
<dbReference type="EMBL" id="BPLR01010044">
    <property type="protein sequence ID" value="GIY36418.1"/>
    <property type="molecule type" value="Genomic_DNA"/>
</dbReference>
<reference evidence="1 2" key="1">
    <citation type="submission" date="2021-06" db="EMBL/GenBank/DDBJ databases">
        <title>Caerostris extrusa draft genome.</title>
        <authorList>
            <person name="Kono N."/>
            <person name="Arakawa K."/>
        </authorList>
    </citation>
    <scope>NUCLEOTIDE SEQUENCE [LARGE SCALE GENOMIC DNA]</scope>
</reference>
<organism evidence="1 2">
    <name type="scientific">Caerostris extrusa</name>
    <name type="common">Bark spider</name>
    <name type="synonym">Caerostris bankana</name>
    <dbReference type="NCBI Taxonomy" id="172846"/>
    <lineage>
        <taxon>Eukaryota</taxon>
        <taxon>Metazoa</taxon>
        <taxon>Ecdysozoa</taxon>
        <taxon>Arthropoda</taxon>
        <taxon>Chelicerata</taxon>
        <taxon>Arachnida</taxon>
        <taxon>Araneae</taxon>
        <taxon>Araneomorphae</taxon>
        <taxon>Entelegynae</taxon>
        <taxon>Araneoidea</taxon>
        <taxon>Araneidae</taxon>
        <taxon>Caerostris</taxon>
    </lineage>
</organism>
<sequence length="76" mass="8741">MTLVWYGRHIKVDNPKILLCITEETLDLQCTTRQKHSGDLKMAKANPFKMPFRAAWNPESTLKCNSFDIPGYRSPS</sequence>
<evidence type="ECO:0000313" key="2">
    <source>
        <dbReference type="Proteomes" id="UP001054945"/>
    </source>
</evidence>
<dbReference type="Proteomes" id="UP001054945">
    <property type="component" value="Unassembled WGS sequence"/>
</dbReference>
<comment type="caution">
    <text evidence="1">The sequence shown here is derived from an EMBL/GenBank/DDBJ whole genome shotgun (WGS) entry which is preliminary data.</text>
</comment>
<dbReference type="AlphaFoldDB" id="A0AAV4SPW4"/>
<gene>
    <name evidence="1" type="ORF">CEXT_159741</name>
</gene>